<feature type="transmembrane region" description="Helical" evidence="5">
    <location>
        <begin position="133"/>
        <end position="151"/>
    </location>
</feature>
<dbReference type="InterPro" id="IPR050307">
    <property type="entry name" value="Sterol_Desaturase_Related"/>
</dbReference>
<proteinExistence type="predicted"/>
<name>A0A9C6DK16_9MUSC</name>
<reference evidence="8" key="1">
    <citation type="submission" date="2025-08" db="UniProtKB">
        <authorList>
            <consortium name="RefSeq"/>
        </authorList>
    </citation>
    <scope>IDENTIFICATION</scope>
    <source>
        <tissue evidence="8">Whole body pupa</tissue>
    </source>
</reference>
<keyword evidence="7" id="KW-1185">Reference proteome</keyword>
<evidence type="ECO:0000256" key="1">
    <source>
        <dbReference type="ARBA" id="ARBA00004370"/>
    </source>
</evidence>
<feature type="domain" description="Fatty acid hydroxylase" evidence="6">
    <location>
        <begin position="139"/>
        <end position="262"/>
    </location>
</feature>
<feature type="transmembrane region" description="Helical" evidence="5">
    <location>
        <begin position="37"/>
        <end position="62"/>
    </location>
</feature>
<evidence type="ECO:0000259" key="6">
    <source>
        <dbReference type="Pfam" id="PF04116"/>
    </source>
</evidence>
<dbReference type="GO" id="GO:0005506">
    <property type="term" value="F:iron ion binding"/>
    <property type="evidence" value="ECO:0007669"/>
    <property type="project" value="InterPro"/>
</dbReference>
<dbReference type="GO" id="GO:0008610">
    <property type="term" value="P:lipid biosynthetic process"/>
    <property type="evidence" value="ECO:0007669"/>
    <property type="project" value="InterPro"/>
</dbReference>
<evidence type="ECO:0000313" key="8">
    <source>
        <dbReference type="RefSeq" id="XP_037889201.1"/>
    </source>
</evidence>
<keyword evidence="4 5" id="KW-0472">Membrane</keyword>
<evidence type="ECO:0000256" key="3">
    <source>
        <dbReference type="ARBA" id="ARBA00022989"/>
    </source>
</evidence>
<dbReference type="InterPro" id="IPR006694">
    <property type="entry name" value="Fatty_acid_hydroxylase"/>
</dbReference>
<keyword evidence="3 5" id="KW-1133">Transmembrane helix</keyword>
<accession>A0A9C6DK16</accession>
<dbReference type="GO" id="GO:0016020">
    <property type="term" value="C:membrane"/>
    <property type="evidence" value="ECO:0007669"/>
    <property type="project" value="UniProtKB-SubCell"/>
</dbReference>
<evidence type="ECO:0000313" key="7">
    <source>
        <dbReference type="Proteomes" id="UP000092443"/>
    </source>
</evidence>
<dbReference type="RefSeq" id="XP_037889201.1">
    <property type="nucleotide sequence ID" value="XM_038033273.1"/>
</dbReference>
<dbReference type="KEGG" id="gfs:119637319"/>
<dbReference type="GO" id="GO:0016491">
    <property type="term" value="F:oxidoreductase activity"/>
    <property type="evidence" value="ECO:0007669"/>
    <property type="project" value="InterPro"/>
</dbReference>
<dbReference type="Pfam" id="PF04116">
    <property type="entry name" value="FA_hydroxylase"/>
    <property type="match status" value="1"/>
</dbReference>
<keyword evidence="2 5" id="KW-0812">Transmembrane</keyword>
<gene>
    <name evidence="8" type="primary">LOC119637319</name>
</gene>
<protein>
    <submittedName>
        <fullName evidence="8">Fatty acid hydroxylase domain-containing protein 2</fullName>
    </submittedName>
</protein>
<organism evidence="7 8">
    <name type="scientific">Glossina fuscipes</name>
    <dbReference type="NCBI Taxonomy" id="7396"/>
    <lineage>
        <taxon>Eukaryota</taxon>
        <taxon>Metazoa</taxon>
        <taxon>Ecdysozoa</taxon>
        <taxon>Arthropoda</taxon>
        <taxon>Hexapoda</taxon>
        <taxon>Insecta</taxon>
        <taxon>Pterygota</taxon>
        <taxon>Neoptera</taxon>
        <taxon>Endopterygota</taxon>
        <taxon>Diptera</taxon>
        <taxon>Brachycera</taxon>
        <taxon>Muscomorpha</taxon>
        <taxon>Hippoboscoidea</taxon>
        <taxon>Glossinidae</taxon>
        <taxon>Glossina</taxon>
    </lineage>
</organism>
<feature type="transmembrane region" description="Helical" evidence="5">
    <location>
        <begin position="96"/>
        <end position="121"/>
    </location>
</feature>
<sequence>MITSTLINKISTNWYRCGELLQNKWITFLNSVGDDSVTIWIVVPFILLLFSFWLYAGIFTLMDITNKPHFLRKYKIQVGVNEPVDKNRLWKATKQVLFNQLIITPAMLFFNYFVLVKYISFPCVHILPSMRRFLIDMSLMVALEEACFYYVHRALHHRSIYKYIHKQHHEWTAPVAIITLYCHPIEHICSNMGPIGVLTILIRPHILNVWFFAVLAILNSMTDHTGYSFPFSPNSVRFHDLHHAKFHYNFGVMGWLDKLHGTYKEDKENMKKIKYQ</sequence>
<comment type="subcellular location">
    <subcellularLocation>
        <location evidence="1">Membrane</location>
    </subcellularLocation>
</comment>
<dbReference type="Proteomes" id="UP000092443">
    <property type="component" value="Unplaced"/>
</dbReference>
<dbReference type="GeneID" id="119637319"/>
<evidence type="ECO:0000256" key="4">
    <source>
        <dbReference type="ARBA" id="ARBA00023136"/>
    </source>
</evidence>
<dbReference type="AlphaFoldDB" id="A0A9C6DK16"/>
<evidence type="ECO:0000256" key="2">
    <source>
        <dbReference type="ARBA" id="ARBA00022692"/>
    </source>
</evidence>
<dbReference type="PANTHER" id="PTHR11863">
    <property type="entry name" value="STEROL DESATURASE"/>
    <property type="match status" value="1"/>
</dbReference>
<evidence type="ECO:0000256" key="5">
    <source>
        <dbReference type="SAM" id="Phobius"/>
    </source>
</evidence>